<feature type="chain" id="PRO_5039885760" evidence="13">
    <location>
        <begin position="20"/>
        <end position="564"/>
    </location>
</feature>
<dbReference type="KEGG" id="pbi:103060253"/>
<evidence type="ECO:0000313" key="15">
    <source>
        <dbReference type="Proteomes" id="UP000695026"/>
    </source>
</evidence>
<dbReference type="InterPro" id="IPR017979">
    <property type="entry name" value="GPCR_3_CS"/>
</dbReference>
<keyword evidence="4 12" id="KW-0812">Transmembrane</keyword>
<evidence type="ECO:0000256" key="5">
    <source>
        <dbReference type="ARBA" id="ARBA00022729"/>
    </source>
</evidence>
<evidence type="ECO:0000259" key="14">
    <source>
        <dbReference type="PROSITE" id="PS50259"/>
    </source>
</evidence>
<feature type="transmembrane region" description="Helical" evidence="12">
    <location>
        <begin position="492"/>
        <end position="512"/>
    </location>
</feature>
<dbReference type="FunFam" id="2.10.50.30:FF:000002">
    <property type="entry name" value="Vomeronasal 2 receptor, h1"/>
    <property type="match status" value="1"/>
</dbReference>
<dbReference type="SUPFAM" id="SSF53822">
    <property type="entry name" value="Periplasmic binding protein-like I"/>
    <property type="match status" value="1"/>
</dbReference>
<evidence type="ECO:0000256" key="11">
    <source>
        <dbReference type="ARBA" id="ARBA00023224"/>
    </source>
</evidence>
<dbReference type="InterPro" id="IPR001828">
    <property type="entry name" value="ANF_lig-bd_rcpt"/>
</dbReference>
<evidence type="ECO:0000313" key="16">
    <source>
        <dbReference type="RefSeq" id="XP_025031914.1"/>
    </source>
</evidence>
<feature type="transmembrane region" description="Helical" evidence="12">
    <location>
        <begin position="336"/>
        <end position="356"/>
    </location>
</feature>
<dbReference type="PRINTS" id="PR01535">
    <property type="entry name" value="VOMERONASL2R"/>
</dbReference>
<organism evidence="15 16">
    <name type="scientific">Python bivittatus</name>
    <name type="common">Burmese python</name>
    <name type="synonym">Python molurus bivittatus</name>
    <dbReference type="NCBI Taxonomy" id="176946"/>
    <lineage>
        <taxon>Eukaryota</taxon>
        <taxon>Metazoa</taxon>
        <taxon>Chordata</taxon>
        <taxon>Craniata</taxon>
        <taxon>Vertebrata</taxon>
        <taxon>Euteleostomi</taxon>
        <taxon>Lepidosauria</taxon>
        <taxon>Squamata</taxon>
        <taxon>Bifurcata</taxon>
        <taxon>Unidentata</taxon>
        <taxon>Episquamata</taxon>
        <taxon>Toxicofera</taxon>
        <taxon>Serpentes</taxon>
        <taxon>Henophidia</taxon>
        <taxon>Pythonidae</taxon>
        <taxon>Python</taxon>
    </lineage>
</organism>
<evidence type="ECO:0000256" key="9">
    <source>
        <dbReference type="ARBA" id="ARBA00023170"/>
    </source>
</evidence>
<feature type="transmembrane region" description="Helical" evidence="12">
    <location>
        <begin position="413"/>
        <end position="430"/>
    </location>
</feature>
<dbReference type="Proteomes" id="UP000695026">
    <property type="component" value="Unplaced"/>
</dbReference>
<dbReference type="InterPro" id="IPR000068">
    <property type="entry name" value="GPCR_3_Ca_sens_rcpt-rel"/>
</dbReference>
<evidence type="ECO:0000256" key="10">
    <source>
        <dbReference type="ARBA" id="ARBA00023180"/>
    </source>
</evidence>
<keyword evidence="9" id="KW-0675">Receptor</keyword>
<reference evidence="16" key="1">
    <citation type="submission" date="2025-08" db="UniProtKB">
        <authorList>
            <consortium name="RefSeq"/>
        </authorList>
    </citation>
    <scope>IDENTIFICATION</scope>
    <source>
        <tissue evidence="16">Liver</tissue>
    </source>
</reference>
<evidence type="ECO:0000256" key="7">
    <source>
        <dbReference type="ARBA" id="ARBA00023040"/>
    </source>
</evidence>
<dbReference type="GO" id="GO:0005886">
    <property type="term" value="C:plasma membrane"/>
    <property type="evidence" value="ECO:0007669"/>
    <property type="project" value="UniProtKB-SubCell"/>
</dbReference>
<dbReference type="PRINTS" id="PR00248">
    <property type="entry name" value="GPCRMGR"/>
</dbReference>
<sequence length="564" mass="62509">MVLVVPLLVALFSPKVCKAYNVKCNIHTPHKPQHTYHESGDVIVGGIASLASSMDNAISFSEEPPPSLHEDLILLPKNYQHILALVFAVKEVNESPHLLPNVTLGFHIYDSYRSAQKTCHATMFLLYNMENFVPNYICGIQNNLTAVIGGLDSKISIEIANILDIYKVPQVESGLDVMNWIVFSNQSFVRLKVGKVDPGVPTDQTFTINKDAITWPSWFNQSQPLSVCSESCPPGSSKKVKEGEPFCCYDCVPCPAGKISEKEDSKECYTCKDGGYPNTNQDSCNLKTVVFLSYEELLGISLASFALFFSLLSAFVLGIFVKKHKTPIVVANNRDLTYVLLTSLLLCFLSALLFIGRPKTVICLLRQAAFGISFSVAVSSVLAKTVTVVLAFLATKPGSRVRMFVGKRLSNSLVISCSLLQTAICMSWLATSPPFPEFDMHSVVEEIVLQCNQGSETMFYCVLSYMGFLAVISFIVAFLARKLPDTFNEAKFITFSMLVFCSVWLSFVPTYLSTKGKYTVAVEIFSILASSAGLLACIFFPKCYIILFKPNLNHREHLMNRKQE</sequence>
<feature type="transmembrane region" description="Helical" evidence="12">
    <location>
        <begin position="457"/>
        <end position="480"/>
    </location>
</feature>
<keyword evidence="11" id="KW-0807">Transducer</keyword>
<name>A0A9F5IUL3_PYTBI</name>
<dbReference type="Pfam" id="PF07562">
    <property type="entry name" value="NCD3G"/>
    <property type="match status" value="1"/>
</dbReference>
<feature type="transmembrane region" description="Helical" evidence="12">
    <location>
        <begin position="297"/>
        <end position="321"/>
    </location>
</feature>
<dbReference type="Gene3D" id="2.10.50.30">
    <property type="entry name" value="GPCR, family 3, nine cysteines domain"/>
    <property type="match status" value="1"/>
</dbReference>
<keyword evidence="3" id="KW-1003">Cell membrane</keyword>
<evidence type="ECO:0000256" key="8">
    <source>
        <dbReference type="ARBA" id="ARBA00023136"/>
    </source>
</evidence>
<feature type="signal peptide" evidence="13">
    <location>
        <begin position="1"/>
        <end position="19"/>
    </location>
</feature>
<dbReference type="OMA" id="YNTICEW"/>
<dbReference type="AlphaFoldDB" id="A0A9F5IUL3"/>
<dbReference type="InterPro" id="IPR017978">
    <property type="entry name" value="GPCR_3_C"/>
</dbReference>
<keyword evidence="8 12" id="KW-0472">Membrane</keyword>
<evidence type="ECO:0000256" key="4">
    <source>
        <dbReference type="ARBA" id="ARBA00022692"/>
    </source>
</evidence>
<dbReference type="InterPro" id="IPR038550">
    <property type="entry name" value="GPCR_3_9-Cys_sf"/>
</dbReference>
<dbReference type="PANTHER" id="PTHR24061:SF599">
    <property type="entry name" value="G-PROTEIN COUPLED RECEPTORS FAMILY 3 PROFILE DOMAIN-CONTAINING PROTEIN"/>
    <property type="match status" value="1"/>
</dbReference>
<dbReference type="OrthoDB" id="5984008at2759"/>
<keyword evidence="5 13" id="KW-0732">Signal</keyword>
<dbReference type="CDD" id="cd15283">
    <property type="entry name" value="7tmC_V2R_pheromone"/>
    <property type="match status" value="1"/>
</dbReference>
<evidence type="ECO:0000256" key="2">
    <source>
        <dbReference type="ARBA" id="ARBA00007242"/>
    </source>
</evidence>
<evidence type="ECO:0000256" key="13">
    <source>
        <dbReference type="SAM" id="SignalP"/>
    </source>
</evidence>
<dbReference type="PROSITE" id="PS50259">
    <property type="entry name" value="G_PROTEIN_RECEP_F3_4"/>
    <property type="match status" value="1"/>
</dbReference>
<evidence type="ECO:0000256" key="3">
    <source>
        <dbReference type="ARBA" id="ARBA00022475"/>
    </source>
</evidence>
<evidence type="ECO:0000256" key="12">
    <source>
        <dbReference type="SAM" id="Phobius"/>
    </source>
</evidence>
<dbReference type="InterPro" id="IPR004073">
    <property type="entry name" value="GPCR_3_vmron_rcpt_2"/>
</dbReference>
<dbReference type="GeneID" id="103060253"/>
<comment type="subcellular location">
    <subcellularLocation>
        <location evidence="1">Cell membrane</location>
        <topology evidence="1">Multi-pass membrane protein</topology>
    </subcellularLocation>
</comment>
<dbReference type="Pfam" id="PF00003">
    <property type="entry name" value="7tm_3"/>
    <property type="match status" value="1"/>
</dbReference>
<dbReference type="Gene3D" id="3.40.50.2300">
    <property type="match status" value="1"/>
</dbReference>
<keyword evidence="15" id="KW-1185">Reference proteome</keyword>
<dbReference type="Pfam" id="PF01094">
    <property type="entry name" value="ANF_receptor"/>
    <property type="match status" value="1"/>
</dbReference>
<dbReference type="RefSeq" id="XP_025031914.1">
    <property type="nucleotide sequence ID" value="XM_025176146.1"/>
</dbReference>
<dbReference type="PROSITE" id="PS00981">
    <property type="entry name" value="G_PROTEIN_RECEP_F3_3"/>
    <property type="match status" value="1"/>
</dbReference>
<protein>
    <submittedName>
        <fullName evidence="16">Vomeronasal type-2 receptor 26-like</fullName>
    </submittedName>
</protein>
<comment type="similarity">
    <text evidence="2">Belongs to the G-protein coupled receptor 3 family.</text>
</comment>
<keyword evidence="10" id="KW-0325">Glycoprotein</keyword>
<evidence type="ECO:0000256" key="6">
    <source>
        <dbReference type="ARBA" id="ARBA00022989"/>
    </source>
</evidence>
<evidence type="ECO:0000256" key="1">
    <source>
        <dbReference type="ARBA" id="ARBA00004651"/>
    </source>
</evidence>
<proteinExistence type="inferred from homology"/>
<keyword evidence="6 12" id="KW-1133">Transmembrane helix</keyword>
<dbReference type="InterPro" id="IPR000337">
    <property type="entry name" value="GPCR_3"/>
</dbReference>
<dbReference type="GO" id="GO:0004930">
    <property type="term" value="F:G protein-coupled receptor activity"/>
    <property type="evidence" value="ECO:0007669"/>
    <property type="project" value="UniProtKB-KW"/>
</dbReference>
<dbReference type="InterPro" id="IPR028082">
    <property type="entry name" value="Peripla_BP_I"/>
</dbReference>
<dbReference type="PANTHER" id="PTHR24061">
    <property type="entry name" value="CALCIUM-SENSING RECEPTOR-RELATED"/>
    <property type="match status" value="1"/>
</dbReference>
<feature type="domain" description="G-protein coupled receptors family 3 profile" evidence="14">
    <location>
        <begin position="298"/>
        <end position="562"/>
    </location>
</feature>
<feature type="transmembrane region" description="Helical" evidence="12">
    <location>
        <begin position="368"/>
        <end position="393"/>
    </location>
</feature>
<dbReference type="InterPro" id="IPR011500">
    <property type="entry name" value="GPCR_3_9-Cys_dom"/>
</dbReference>
<accession>A0A9F5IUL3</accession>
<feature type="transmembrane region" description="Helical" evidence="12">
    <location>
        <begin position="524"/>
        <end position="547"/>
    </location>
</feature>
<gene>
    <name evidence="16" type="primary">LOC103060253</name>
</gene>
<keyword evidence="7" id="KW-0297">G-protein coupled receptor</keyword>